<evidence type="ECO:0000256" key="9">
    <source>
        <dbReference type="ARBA" id="ARBA00026112"/>
    </source>
</evidence>
<dbReference type="InterPro" id="IPR045022">
    <property type="entry name" value="KDSR-like"/>
</dbReference>
<comment type="pathway">
    <text evidence="3">Sphingolipid metabolism.</text>
</comment>
<evidence type="ECO:0000313" key="13">
    <source>
        <dbReference type="EMBL" id="WFD04675.1"/>
    </source>
</evidence>
<dbReference type="Gene3D" id="3.40.50.720">
    <property type="entry name" value="NAD(P)-binding Rossmann-like Domain"/>
    <property type="match status" value="1"/>
</dbReference>
<evidence type="ECO:0000313" key="14">
    <source>
        <dbReference type="Proteomes" id="UP001214603"/>
    </source>
</evidence>
<dbReference type="SUPFAM" id="SSF51735">
    <property type="entry name" value="NAD(P)-binding Rossmann-fold domains"/>
    <property type="match status" value="1"/>
</dbReference>
<comment type="function">
    <text evidence="10">Catalyzes the reduction of 3'-oxosphinganine (3-ketodihydrosphingosine/KDS) to sphinganine (dihydrosphingosine/DHS), the second step of de novo sphingolipid biosynthesis.</text>
</comment>
<protein>
    <recommendedName>
        <fullName evidence="9">3-dehydrosphinganine reductase</fullName>
        <ecNumber evidence="9">1.1.1.102</ecNumber>
    </recommendedName>
</protein>
<evidence type="ECO:0000256" key="5">
    <source>
        <dbReference type="ARBA" id="ARBA00022857"/>
    </source>
</evidence>
<comment type="catalytic activity">
    <reaction evidence="11">
        <text>sphinganine + NADP(+) = 3-oxosphinganine + NADPH + H(+)</text>
        <dbReference type="Rhea" id="RHEA:22640"/>
        <dbReference type="ChEBI" id="CHEBI:15378"/>
        <dbReference type="ChEBI" id="CHEBI:57783"/>
        <dbReference type="ChEBI" id="CHEBI:57817"/>
        <dbReference type="ChEBI" id="CHEBI:58299"/>
        <dbReference type="ChEBI" id="CHEBI:58349"/>
        <dbReference type="EC" id="1.1.1.102"/>
    </reaction>
    <physiologicalReaction direction="right-to-left" evidence="11">
        <dbReference type="Rhea" id="RHEA:22642"/>
    </physiologicalReaction>
</comment>
<keyword evidence="6" id="KW-0746">Sphingolipid metabolism</keyword>
<comment type="subcellular location">
    <subcellularLocation>
        <location evidence="1">Endoplasmic reticulum</location>
    </subcellularLocation>
</comment>
<feature type="chain" id="PRO_5042121399" description="3-dehydrosphinganine reductase" evidence="12">
    <location>
        <begin position="16"/>
        <end position="321"/>
    </location>
</feature>
<dbReference type="InterPro" id="IPR036291">
    <property type="entry name" value="NAD(P)-bd_dom_sf"/>
</dbReference>
<accession>A0AAF0E438</accession>
<dbReference type="GO" id="GO:0006666">
    <property type="term" value="P:3-keto-sphinganine metabolic process"/>
    <property type="evidence" value="ECO:0007669"/>
    <property type="project" value="InterPro"/>
</dbReference>
<evidence type="ECO:0000256" key="8">
    <source>
        <dbReference type="ARBA" id="ARBA00023098"/>
    </source>
</evidence>
<dbReference type="EC" id="1.1.1.102" evidence="9"/>
<evidence type="ECO:0000256" key="2">
    <source>
        <dbReference type="ARBA" id="ARBA00004760"/>
    </source>
</evidence>
<dbReference type="PRINTS" id="PR00081">
    <property type="entry name" value="GDHRDH"/>
</dbReference>
<keyword evidence="4" id="KW-0256">Endoplasmic reticulum</keyword>
<feature type="signal peptide" evidence="12">
    <location>
        <begin position="1"/>
        <end position="15"/>
    </location>
</feature>
<evidence type="ECO:0000256" key="6">
    <source>
        <dbReference type="ARBA" id="ARBA00022919"/>
    </source>
</evidence>
<dbReference type="PANTHER" id="PTHR43550">
    <property type="entry name" value="3-KETODIHYDROSPHINGOSINE REDUCTASE"/>
    <property type="match status" value="1"/>
</dbReference>
<organism evidence="13 14">
    <name type="scientific">Malassezia obtusa</name>
    <dbReference type="NCBI Taxonomy" id="76774"/>
    <lineage>
        <taxon>Eukaryota</taxon>
        <taxon>Fungi</taxon>
        <taxon>Dikarya</taxon>
        <taxon>Basidiomycota</taxon>
        <taxon>Ustilaginomycotina</taxon>
        <taxon>Malasseziomycetes</taxon>
        <taxon>Malasseziales</taxon>
        <taxon>Malasseziaceae</taxon>
        <taxon>Malassezia</taxon>
    </lineage>
</organism>
<keyword evidence="14" id="KW-1185">Reference proteome</keyword>
<dbReference type="AlphaFoldDB" id="A0AAF0E438"/>
<sequence length="321" mass="34447">MWAVAVCGALTAVLAVWMLCSRAVWDAKGKVREMLMQRVLITGGSQGLGLALAQRLASKGAHVVICSRSAPKLERALAEVEAARVDRAQELRYVVADVSTMRGAAEAVAQCGAVPDAVFCCAGGAKPGFFVEQEERDFEAAVRTDYFTALWTAHASAKAMIAAGVRGRIVLVSSVVGLMGLVGYAQYAPMKYAIRGLAECLRSEFVLYGIAVQCYFPATILSPGFDEEQKTKPQITKDIEGADDQKTPAQCAACLVRGVERGHFCITDGLVGTLLRVSSGGSAPGHGLLCDTLLQIPARWALLAWRRFVADRMVERARVHK</sequence>
<dbReference type="GO" id="GO:0030148">
    <property type="term" value="P:sphingolipid biosynthetic process"/>
    <property type="evidence" value="ECO:0007669"/>
    <property type="project" value="InterPro"/>
</dbReference>
<evidence type="ECO:0000256" key="4">
    <source>
        <dbReference type="ARBA" id="ARBA00022824"/>
    </source>
</evidence>
<proteinExistence type="predicted"/>
<evidence type="ECO:0000256" key="1">
    <source>
        <dbReference type="ARBA" id="ARBA00004240"/>
    </source>
</evidence>
<dbReference type="GO" id="GO:0047560">
    <property type="term" value="F:3-dehydrosphinganine reductase activity"/>
    <property type="evidence" value="ECO:0007669"/>
    <property type="project" value="UniProtKB-EC"/>
</dbReference>
<dbReference type="InterPro" id="IPR002347">
    <property type="entry name" value="SDR_fam"/>
</dbReference>
<dbReference type="Pfam" id="PF00106">
    <property type="entry name" value="adh_short"/>
    <property type="match status" value="1"/>
</dbReference>
<evidence type="ECO:0000256" key="12">
    <source>
        <dbReference type="SAM" id="SignalP"/>
    </source>
</evidence>
<evidence type="ECO:0000256" key="11">
    <source>
        <dbReference type="ARBA" id="ARBA00048930"/>
    </source>
</evidence>
<keyword evidence="5" id="KW-0521">NADP</keyword>
<dbReference type="PANTHER" id="PTHR43550:SF3">
    <property type="entry name" value="3-KETODIHYDROSPHINGOSINE REDUCTASE"/>
    <property type="match status" value="1"/>
</dbReference>
<name>A0AAF0E438_9BASI</name>
<dbReference type="Proteomes" id="UP001214603">
    <property type="component" value="Chromosome 9"/>
</dbReference>
<evidence type="ECO:0000256" key="7">
    <source>
        <dbReference type="ARBA" id="ARBA00023002"/>
    </source>
</evidence>
<reference evidence="13" key="1">
    <citation type="submission" date="2023-03" db="EMBL/GenBank/DDBJ databases">
        <title>Mating type loci evolution in Malassezia.</title>
        <authorList>
            <person name="Coelho M.A."/>
        </authorList>
    </citation>
    <scope>NUCLEOTIDE SEQUENCE</scope>
    <source>
        <strain evidence="13">CBS 7876</strain>
    </source>
</reference>
<keyword evidence="12" id="KW-0732">Signal</keyword>
<dbReference type="FunFam" id="3.40.50.720:FF:000468">
    <property type="entry name" value="Short-chain dehydrogenase, putative"/>
    <property type="match status" value="1"/>
</dbReference>
<evidence type="ECO:0000256" key="3">
    <source>
        <dbReference type="ARBA" id="ARBA00004991"/>
    </source>
</evidence>
<dbReference type="CDD" id="cd08939">
    <property type="entry name" value="KDSR-like_SDR_c"/>
    <property type="match status" value="1"/>
</dbReference>
<comment type="pathway">
    <text evidence="2">Lipid metabolism; sphingolipid metabolism.</text>
</comment>
<dbReference type="GO" id="GO:0005789">
    <property type="term" value="C:endoplasmic reticulum membrane"/>
    <property type="evidence" value="ECO:0007669"/>
    <property type="project" value="TreeGrafter"/>
</dbReference>
<evidence type="ECO:0000256" key="10">
    <source>
        <dbReference type="ARBA" id="ARBA00044737"/>
    </source>
</evidence>
<gene>
    <name evidence="13" type="ORF">MOBT1_003389</name>
</gene>
<keyword evidence="8" id="KW-0443">Lipid metabolism</keyword>
<dbReference type="EMBL" id="CP119942">
    <property type="protein sequence ID" value="WFD04675.1"/>
    <property type="molecule type" value="Genomic_DNA"/>
</dbReference>
<keyword evidence="7" id="KW-0560">Oxidoreductase</keyword>